<organism evidence="2 3">
    <name type="scientific">Mucilaginibacter ginsenosidivorans</name>
    <dbReference type="NCBI Taxonomy" id="398053"/>
    <lineage>
        <taxon>Bacteria</taxon>
        <taxon>Pseudomonadati</taxon>
        <taxon>Bacteroidota</taxon>
        <taxon>Sphingobacteriia</taxon>
        <taxon>Sphingobacteriales</taxon>
        <taxon>Sphingobacteriaceae</taxon>
        <taxon>Mucilaginibacter</taxon>
    </lineage>
</organism>
<dbReference type="OrthoDB" id="344729at2"/>
<feature type="chain" id="PRO_5022820268" evidence="1">
    <location>
        <begin position="21"/>
        <end position="154"/>
    </location>
</feature>
<feature type="signal peptide" evidence="1">
    <location>
        <begin position="1"/>
        <end position="20"/>
    </location>
</feature>
<gene>
    <name evidence="2" type="ORF">FRZ54_16150</name>
</gene>
<evidence type="ECO:0000256" key="1">
    <source>
        <dbReference type="SAM" id="SignalP"/>
    </source>
</evidence>
<name>A0A5B8UYH7_9SPHI</name>
<sequence length="154" mass="17575">MKKLFVLLLLTASLPGSIFAQNDPHKKNYNLDKSGLAISGYDPVTYFTTQKAVEGKESISLSYEGVTYRFATTQDRELFKANPSKYQPQYGGWCAYAMGATGEKVDVDPETFKLLDGKLYLFYNKFFNNTKKSWNKDEANLKKKADTNWDKINH</sequence>
<proteinExistence type="predicted"/>
<dbReference type="EMBL" id="CP042436">
    <property type="protein sequence ID" value="QEC64042.1"/>
    <property type="molecule type" value="Genomic_DNA"/>
</dbReference>
<dbReference type="Proteomes" id="UP000321479">
    <property type="component" value="Chromosome"/>
</dbReference>
<dbReference type="KEGG" id="mgin:FRZ54_16150"/>
<reference evidence="2 3" key="1">
    <citation type="journal article" date="2017" name="Curr. Microbiol.">
        <title>Mucilaginibacter ginsenosidivorans sp. nov., Isolated from Soil of Ginseng Field.</title>
        <authorList>
            <person name="Kim M.M."/>
            <person name="Siddiqi M.Z."/>
            <person name="Im W.T."/>
        </authorList>
    </citation>
    <scope>NUCLEOTIDE SEQUENCE [LARGE SCALE GENOMIC DNA]</scope>
    <source>
        <strain evidence="2 3">Gsoil 3017</strain>
    </source>
</reference>
<keyword evidence="3" id="KW-1185">Reference proteome</keyword>
<evidence type="ECO:0000313" key="2">
    <source>
        <dbReference type="EMBL" id="QEC64042.1"/>
    </source>
</evidence>
<evidence type="ECO:0000313" key="3">
    <source>
        <dbReference type="Proteomes" id="UP000321479"/>
    </source>
</evidence>
<dbReference type="NCBIfam" id="NF041384">
    <property type="entry name" value="YHS_seleno_dom"/>
    <property type="match status" value="1"/>
</dbReference>
<protein>
    <submittedName>
        <fullName evidence="2">YHS domain protein</fullName>
    </submittedName>
</protein>
<keyword evidence="1" id="KW-0732">Signal</keyword>
<accession>A0A5B8UYH7</accession>
<dbReference type="AlphaFoldDB" id="A0A5B8UYH7"/>
<dbReference type="RefSeq" id="WP_147032615.1">
    <property type="nucleotide sequence ID" value="NZ_CP042436.1"/>
</dbReference>